<dbReference type="Gene3D" id="3.60.21.70">
    <property type="entry name" value="PhoD-like phosphatase"/>
    <property type="match status" value="1"/>
</dbReference>
<organism evidence="4 5">
    <name type="scientific">Steroidobacter flavus</name>
    <dbReference type="NCBI Taxonomy" id="1842136"/>
    <lineage>
        <taxon>Bacteria</taxon>
        <taxon>Pseudomonadati</taxon>
        <taxon>Pseudomonadota</taxon>
        <taxon>Gammaproteobacteria</taxon>
        <taxon>Steroidobacterales</taxon>
        <taxon>Steroidobacteraceae</taxon>
        <taxon>Steroidobacter</taxon>
    </lineage>
</organism>
<dbReference type="Proteomes" id="UP001595904">
    <property type="component" value="Unassembled WGS sequence"/>
</dbReference>
<feature type="domain" description="PhoD-like phosphatase metallophosphatase" evidence="2">
    <location>
        <begin position="156"/>
        <end position="517"/>
    </location>
</feature>
<evidence type="ECO:0000313" key="5">
    <source>
        <dbReference type="Proteomes" id="UP001595904"/>
    </source>
</evidence>
<dbReference type="Gene3D" id="2.60.40.380">
    <property type="entry name" value="Purple acid phosphatase-like, N-terminal"/>
    <property type="match status" value="1"/>
</dbReference>
<protein>
    <submittedName>
        <fullName evidence="4">Alkaline phosphatase D family protein</fullName>
    </submittedName>
</protein>
<dbReference type="InterPro" id="IPR038607">
    <property type="entry name" value="PhoD-like_sf"/>
</dbReference>
<dbReference type="NCBIfam" id="TIGR01409">
    <property type="entry name" value="TAT_signal_seq"/>
    <property type="match status" value="1"/>
</dbReference>
<evidence type="ECO:0000259" key="3">
    <source>
        <dbReference type="Pfam" id="PF16655"/>
    </source>
</evidence>
<feature type="domain" description="Phospholipase D N-terminal" evidence="3">
    <location>
        <begin position="54"/>
        <end position="144"/>
    </location>
</feature>
<dbReference type="InterPro" id="IPR018946">
    <property type="entry name" value="PhoD-like_MPP"/>
</dbReference>
<reference evidence="5" key="1">
    <citation type="journal article" date="2019" name="Int. J. Syst. Evol. Microbiol.">
        <title>The Global Catalogue of Microorganisms (GCM) 10K type strain sequencing project: providing services to taxonomists for standard genome sequencing and annotation.</title>
        <authorList>
            <consortium name="The Broad Institute Genomics Platform"/>
            <consortium name="The Broad Institute Genome Sequencing Center for Infectious Disease"/>
            <person name="Wu L."/>
            <person name="Ma J."/>
        </authorList>
    </citation>
    <scope>NUCLEOTIDE SEQUENCE [LARGE SCALE GENOMIC DNA]</scope>
    <source>
        <strain evidence="5">CGMCC 1.10759</strain>
    </source>
</reference>
<evidence type="ECO:0000256" key="1">
    <source>
        <dbReference type="ARBA" id="ARBA00022729"/>
    </source>
</evidence>
<accession>A0ABV8T017</accession>
<dbReference type="SUPFAM" id="SSF56300">
    <property type="entry name" value="Metallo-dependent phosphatases"/>
    <property type="match status" value="1"/>
</dbReference>
<gene>
    <name evidence="4" type="ORF">ACFPN2_28505</name>
</gene>
<keyword evidence="5" id="KW-1185">Reference proteome</keyword>
<comment type="caution">
    <text evidence="4">The sequence shown here is derived from an EMBL/GenBank/DDBJ whole genome shotgun (WGS) entry which is preliminary data.</text>
</comment>
<sequence length="545" mass="61743">MTDNSNDPRVSRRSFLQQAALGGVTLTGIGGILYSKQAPAVIASDATRPMANWGLQIGDVIDDRAIIWSRADRAARMIVEWSLDETFKRSKKIRGPHALEVTDFTSRIDLTQLPADSEVFVRVSYQDLDSGRASSEPLVGQFRTPPSHRRDIRFVWSGDTAGQGWGIDLGFGGMKIYEAMRQVRPDFFIHSGDTIYADGPMVERVTDTAGNLIWTNAFLDEVPEKMKVAETLHEYRRNHLYNRYDANIQRFSAEVPQIWQWDDHEVTNNWSDSKVLDSRYTEQRVQTLTARATRAFLEHSPMRWHNQAEEERVYRHIPYGRDLDVFVLDMRSYRGPNSYNLQAEPSAETAFLGKPQIDWLKKKLKESRTTWKVIAADMPLGVQIPDGTDPQGRAKWEGPANGNDGPASGRELEIADLLRFIKREDIRNIVWVTADIHYCAAHYYDPNKAVFQDFAPFWEFVAGPLNAGTFGPNPMDKTFGPQVIFSKTPPAPNAPPSAGFQFFGQIDIDEHSKVLSVALKDLNGTKVFGKQLEPRPSKGDHDRWD</sequence>
<dbReference type="RefSeq" id="WP_380603042.1">
    <property type="nucleotide sequence ID" value="NZ_JBHSDU010000015.1"/>
</dbReference>
<dbReference type="Pfam" id="PF16655">
    <property type="entry name" value="PhoD_N"/>
    <property type="match status" value="1"/>
</dbReference>
<dbReference type="Pfam" id="PF09423">
    <property type="entry name" value="PhoD"/>
    <property type="match status" value="1"/>
</dbReference>
<keyword evidence="1" id="KW-0732">Signal</keyword>
<dbReference type="PROSITE" id="PS51318">
    <property type="entry name" value="TAT"/>
    <property type="match status" value="1"/>
</dbReference>
<name>A0ABV8T017_9GAMM</name>
<dbReference type="InterPro" id="IPR032093">
    <property type="entry name" value="PhoD_N"/>
</dbReference>
<evidence type="ECO:0000259" key="2">
    <source>
        <dbReference type="Pfam" id="PF09423"/>
    </source>
</evidence>
<dbReference type="InterPro" id="IPR029052">
    <property type="entry name" value="Metallo-depent_PP-like"/>
</dbReference>
<proteinExistence type="predicted"/>
<evidence type="ECO:0000313" key="4">
    <source>
        <dbReference type="EMBL" id="MFC4313057.1"/>
    </source>
</evidence>
<dbReference type="InterPro" id="IPR019546">
    <property type="entry name" value="TAT_signal_bac_arc"/>
</dbReference>
<dbReference type="InterPro" id="IPR052900">
    <property type="entry name" value="Phospholipid_Metab_Enz"/>
</dbReference>
<dbReference type="PANTHER" id="PTHR43606">
    <property type="entry name" value="PHOSPHATASE, PUTATIVE (AFU_ORTHOLOGUE AFUA_6G08710)-RELATED"/>
    <property type="match status" value="1"/>
</dbReference>
<dbReference type="InterPro" id="IPR006311">
    <property type="entry name" value="TAT_signal"/>
</dbReference>
<dbReference type="PANTHER" id="PTHR43606:SF1">
    <property type="entry name" value="PHOD-LIKE PHOSPHATASE METALLOPHOSPHATASE DOMAIN-CONTAINING PROTEIN"/>
    <property type="match status" value="1"/>
</dbReference>
<dbReference type="EMBL" id="JBHSDU010000015">
    <property type="protein sequence ID" value="MFC4313057.1"/>
    <property type="molecule type" value="Genomic_DNA"/>
</dbReference>